<protein>
    <submittedName>
        <fullName evidence="2">Uncharacterized protein</fullName>
    </submittedName>
</protein>
<accession>A0A1V5SD50</accession>
<proteinExistence type="predicted"/>
<reference evidence="2" key="1">
    <citation type="submission" date="2017-02" db="EMBL/GenBank/DDBJ databases">
        <title>Delving into the versatile metabolic prowess of the omnipresent phylum Bacteroidetes.</title>
        <authorList>
            <person name="Nobu M.K."/>
            <person name="Mei R."/>
            <person name="Narihiro T."/>
            <person name="Kuroda K."/>
            <person name="Liu W.-T."/>
        </authorList>
    </citation>
    <scope>NUCLEOTIDE SEQUENCE</scope>
    <source>
        <strain evidence="2">ADurb.Bin280</strain>
    </source>
</reference>
<gene>
    <name evidence="2" type="ORF">BWY43_00495</name>
</gene>
<comment type="caution">
    <text evidence="2">The sequence shown here is derived from an EMBL/GenBank/DDBJ whole genome shotgun (WGS) entry which is preliminary data.</text>
</comment>
<dbReference type="EMBL" id="MWBO01000031">
    <property type="protein sequence ID" value="OQA52428.1"/>
    <property type="molecule type" value="Genomic_DNA"/>
</dbReference>
<dbReference type="Proteomes" id="UP000485367">
    <property type="component" value="Unassembled WGS sequence"/>
</dbReference>
<keyword evidence="1" id="KW-1133">Transmembrane helix</keyword>
<evidence type="ECO:0000256" key="1">
    <source>
        <dbReference type="SAM" id="Phobius"/>
    </source>
</evidence>
<feature type="transmembrane region" description="Helical" evidence="1">
    <location>
        <begin position="6"/>
        <end position="24"/>
    </location>
</feature>
<keyword evidence="1" id="KW-0472">Membrane</keyword>
<organism evidence="2">
    <name type="scientific">candidate division WS2 bacterium ADurb.Bin280</name>
    <dbReference type="NCBI Taxonomy" id="1852829"/>
    <lineage>
        <taxon>Bacteria</taxon>
        <taxon>candidate division WS2</taxon>
    </lineage>
</organism>
<name>A0A1V5SD50_9BACT</name>
<sequence length="78" mass="9081">MKKLFIFLIATSLIALIVVFYFLYPGEKQSSQERSTKSQATKYLEKIDSSNSDEFRELYNGEFENEALALDEREIFGE</sequence>
<evidence type="ECO:0000313" key="2">
    <source>
        <dbReference type="EMBL" id="OQA52428.1"/>
    </source>
</evidence>
<dbReference type="AlphaFoldDB" id="A0A1V5SD50"/>
<keyword evidence="1" id="KW-0812">Transmembrane</keyword>